<dbReference type="InterPro" id="IPR000114">
    <property type="entry name" value="Ribosomal_uL16_bact-type"/>
</dbReference>
<dbReference type="InterPro" id="IPR016180">
    <property type="entry name" value="Ribosomal_uL16_dom"/>
</dbReference>
<proteinExistence type="inferred from homology"/>
<dbReference type="EnsemblMetazoa" id="G23543.3">
    <property type="protein sequence ID" value="G23543.3:cds"/>
    <property type="gene ID" value="G23543"/>
</dbReference>
<evidence type="ECO:0000256" key="2">
    <source>
        <dbReference type="ARBA" id="ARBA00022980"/>
    </source>
</evidence>
<keyword evidence="8" id="KW-1185">Reference proteome</keyword>
<name>A0A8W8KHY6_MAGGI</name>
<organism evidence="7 8">
    <name type="scientific">Magallana gigas</name>
    <name type="common">Pacific oyster</name>
    <name type="synonym">Crassostrea gigas</name>
    <dbReference type="NCBI Taxonomy" id="29159"/>
    <lineage>
        <taxon>Eukaryota</taxon>
        <taxon>Metazoa</taxon>
        <taxon>Spiralia</taxon>
        <taxon>Lophotrochozoa</taxon>
        <taxon>Mollusca</taxon>
        <taxon>Bivalvia</taxon>
        <taxon>Autobranchia</taxon>
        <taxon>Pteriomorphia</taxon>
        <taxon>Ostreida</taxon>
        <taxon>Ostreoidea</taxon>
        <taxon>Ostreidae</taxon>
        <taxon>Magallana</taxon>
    </lineage>
</organism>
<dbReference type="OrthoDB" id="268521at2759"/>
<dbReference type="AlphaFoldDB" id="A0A8W8KHY6"/>
<dbReference type="GO" id="GO:0005762">
    <property type="term" value="C:mitochondrial large ribosomal subunit"/>
    <property type="evidence" value="ECO:0007669"/>
    <property type="project" value="TreeGrafter"/>
</dbReference>
<evidence type="ECO:0000313" key="7">
    <source>
        <dbReference type="EnsemblMetazoa" id="G23543.6:cds"/>
    </source>
</evidence>
<evidence type="ECO:0000313" key="8">
    <source>
        <dbReference type="Proteomes" id="UP000005408"/>
    </source>
</evidence>
<dbReference type="EnsemblMetazoa" id="G23543.6">
    <property type="protein sequence ID" value="G23543.6:cds"/>
    <property type="gene ID" value="G23543"/>
</dbReference>
<reference evidence="7" key="1">
    <citation type="submission" date="2022-08" db="UniProtKB">
        <authorList>
            <consortium name="EnsemblMetazoa"/>
        </authorList>
    </citation>
    <scope>IDENTIFICATION</scope>
    <source>
        <strain evidence="7">05x7-T-G4-1.051#20</strain>
    </source>
</reference>
<evidence type="ECO:0000256" key="3">
    <source>
        <dbReference type="ARBA" id="ARBA00023274"/>
    </source>
</evidence>
<comment type="similarity">
    <text evidence="1 6">Belongs to the universal ribosomal protein uL16 family.</text>
</comment>
<evidence type="ECO:0000256" key="5">
    <source>
        <dbReference type="ARBA" id="ARBA00035440"/>
    </source>
</evidence>
<evidence type="ECO:0000256" key="4">
    <source>
        <dbReference type="ARBA" id="ARBA00035302"/>
    </source>
</evidence>
<sequence length="254" mass="29227">MMSVTMSTKVYLNFYNTNAAWVIKSLSKPHSYVQSAAYMKIKVAPNYDDIEIPEKKKLRMMDKVPPPVLHTASNLAVQQRSEAKYCRGPEPIHNKLNYGQYGVQALDGGYLSHKHMDAWRLYINSKLTNVMFAEWRIEPPWKPVTKKGTGKRMGKGKSSISHYVTPVKAGRILLEVGGEIEYKQVYKMLRHVAAQCPFDARIISAEILQKEEEQKNWIATNNLNPFSFRYCARNNFLGIKKDLSPYDLKWSGKY</sequence>
<dbReference type="PRINTS" id="PR00060">
    <property type="entry name" value="RIBOSOMALL16"/>
</dbReference>
<evidence type="ECO:0000256" key="6">
    <source>
        <dbReference type="RuleBase" id="RU004413"/>
    </source>
</evidence>
<dbReference type="EnsemblMetazoa" id="G23543.1">
    <property type="protein sequence ID" value="G23543.1:cds"/>
    <property type="gene ID" value="G23543"/>
</dbReference>
<dbReference type="InterPro" id="IPR036920">
    <property type="entry name" value="Ribosomal_uL16_sf"/>
</dbReference>
<keyword evidence="3 6" id="KW-0687">Ribonucleoprotein</keyword>
<dbReference type="OMA" id="WGHMEMM"/>
<dbReference type="Gene3D" id="3.90.1170.10">
    <property type="entry name" value="Ribosomal protein L10e/L16"/>
    <property type="match status" value="1"/>
</dbReference>
<dbReference type="GO" id="GO:0019843">
    <property type="term" value="F:rRNA binding"/>
    <property type="evidence" value="ECO:0007669"/>
    <property type="project" value="InterPro"/>
</dbReference>
<dbReference type="GO" id="GO:0032543">
    <property type="term" value="P:mitochondrial translation"/>
    <property type="evidence" value="ECO:0007669"/>
    <property type="project" value="TreeGrafter"/>
</dbReference>
<protein>
    <recommendedName>
        <fullName evidence="4">Large ribosomal subunit protein uL16m</fullName>
    </recommendedName>
    <alternativeName>
        <fullName evidence="5">39S ribosomal protein L16, mitochondrial</fullName>
    </alternativeName>
</protein>
<accession>A0A8W8KHY6</accession>
<dbReference type="CDD" id="cd01433">
    <property type="entry name" value="Ribosomal_L16_L10e"/>
    <property type="match status" value="1"/>
</dbReference>
<dbReference type="PANTHER" id="PTHR12220">
    <property type="entry name" value="50S/60S RIBOSOMAL PROTEIN L16"/>
    <property type="match status" value="1"/>
</dbReference>
<dbReference type="Pfam" id="PF00252">
    <property type="entry name" value="Ribosomal_L16"/>
    <property type="match status" value="1"/>
</dbReference>
<dbReference type="InterPro" id="IPR047873">
    <property type="entry name" value="Ribosomal_uL16"/>
</dbReference>
<keyword evidence="2 6" id="KW-0689">Ribosomal protein</keyword>
<dbReference type="Proteomes" id="UP000005408">
    <property type="component" value="Unassembled WGS sequence"/>
</dbReference>
<dbReference type="GO" id="GO:0003735">
    <property type="term" value="F:structural constituent of ribosome"/>
    <property type="evidence" value="ECO:0007669"/>
    <property type="project" value="InterPro"/>
</dbReference>
<dbReference type="SUPFAM" id="SSF54686">
    <property type="entry name" value="Ribosomal protein L16p/L10e"/>
    <property type="match status" value="1"/>
</dbReference>
<dbReference type="PANTHER" id="PTHR12220:SF13">
    <property type="entry name" value="LARGE RIBOSOMAL SUBUNIT PROTEIN UL16M"/>
    <property type="match status" value="1"/>
</dbReference>
<evidence type="ECO:0000256" key="1">
    <source>
        <dbReference type="ARBA" id="ARBA00008931"/>
    </source>
</evidence>